<name>A0A3N3ZMJ8_9MICC</name>
<reference evidence="1 2" key="1">
    <citation type="submission" date="2018-10" db="EMBL/GenBank/DDBJ databases">
        <title>Kocuria sp. M5W7-7, whole genome shotgun sequence.</title>
        <authorList>
            <person name="Tuo L."/>
        </authorList>
    </citation>
    <scope>NUCLEOTIDE SEQUENCE [LARGE SCALE GENOMIC DNA]</scope>
    <source>
        <strain evidence="1 2">M5W7-7</strain>
    </source>
</reference>
<gene>
    <name evidence="1" type="ORF">EDL96_11590</name>
</gene>
<accession>A0A3N3ZMJ8</accession>
<dbReference type="AlphaFoldDB" id="A0A3N3ZMJ8"/>
<sequence>MTETNSLALGQHRIARNDAEAGYLKWNDAVCAAFFGEHKAGELVFLDLDEKALAQIGQDHGLDGPATLRAIADSVTPLLVLDGSRTPVFEAFTRLTTLWYRDSRRQLDTLSELAPPPVVALLALFALAGRHTSRLASQTGNKSASAFYLPLAVLLQAGQDTKALEASFKKDTEAYWDALRYWLELRDGEVGLPVGDALNQRPVGLALSQTLLGDSERRQLHQMFADMQLTTAQGLSPEELGVYVDFWLDVADTDVSKSMRQIWSTSVTRYPGLEVARAELARWEKSRAEAGGPTPVTRSVSSKPGQHSASLALVDSMDYIGNKVFEFGFVVPKRFMTEREVELETTAGPRTLFLSYIGDAYLGISALTARIEPASLLEGELRLSAGAHRFDRTARPVVVFAKDAFSDTFISVDHIPAAWPCRVLVREDEAMLSQMRSILDDSASPDYTFVPAGTGGLPEGWAMFDDVQVLRAGNPELTVNDNFSGLVPRLVPTVRLSGGLRIPGDVVRWSAQRPPQITVVSDTDEPLTLDVEWRHPETFRLQRHKLAEGLVPPFQISTDGTPMASASGGLKPNDYVLVLKAGRTVKQRMPYSVRDTSFYMTQRSLGYEGEMVHTDDDALWPVTASTVAELPDEYVQGAFNNLDPVQMPEANVAAVELPTVPGWHSAEGQLLVARENVLPAHEGASCLASGKHRIILPPMDPKAKAPWVFGRCRDCGLEKRYPGRLTKLSAVSEVGSVESLQFIGPDEGDHPTSWGPFKDALTFLGGGKRSTLSIVARQLVDTERFEEWFVGHLQALGFLEVIRDENWVVRRWQVCSPALTRLVDGSILLSGGWTPDKEELVAQAAESQGGALVTLSPEDHASSLVQDVDLEQLQEALPEGLCDVVYEAGPVMLDTLAPLSSVEAGLARTEMQYNGVAELFEPADATWQATTDREQPGLYRINHHHRTRYVFRTVDDVASGHGRRVSSGLGKHLAARQAGNPLVSWDEDLQLLSVPIGAELPGLYARATVLCSGVLPTRVDEDFSLNYGDVSEDFARVLVAKLMG</sequence>
<evidence type="ECO:0000313" key="1">
    <source>
        <dbReference type="EMBL" id="ROZ61922.1"/>
    </source>
</evidence>
<organism evidence="1 2">
    <name type="scientific">Kocuria soli</name>
    <dbReference type="NCBI Taxonomy" id="2485125"/>
    <lineage>
        <taxon>Bacteria</taxon>
        <taxon>Bacillati</taxon>
        <taxon>Actinomycetota</taxon>
        <taxon>Actinomycetes</taxon>
        <taxon>Micrococcales</taxon>
        <taxon>Micrococcaceae</taxon>
        <taxon>Kocuria</taxon>
    </lineage>
</organism>
<keyword evidence="2" id="KW-1185">Reference proteome</keyword>
<evidence type="ECO:0000313" key="2">
    <source>
        <dbReference type="Proteomes" id="UP000270616"/>
    </source>
</evidence>
<dbReference type="Proteomes" id="UP000270616">
    <property type="component" value="Unassembled WGS sequence"/>
</dbReference>
<protein>
    <submittedName>
        <fullName evidence="1">Uncharacterized protein</fullName>
    </submittedName>
</protein>
<dbReference type="EMBL" id="RKMF01000016">
    <property type="protein sequence ID" value="ROZ61922.1"/>
    <property type="molecule type" value="Genomic_DNA"/>
</dbReference>
<proteinExistence type="predicted"/>
<comment type="caution">
    <text evidence="1">The sequence shown here is derived from an EMBL/GenBank/DDBJ whole genome shotgun (WGS) entry which is preliminary data.</text>
</comment>
<dbReference type="OrthoDB" id="7056088at2"/>
<dbReference type="RefSeq" id="WP_123826290.1">
    <property type="nucleotide sequence ID" value="NZ_RKMF01000016.1"/>
</dbReference>